<proteinExistence type="predicted"/>
<evidence type="ECO:0000313" key="3">
    <source>
        <dbReference type="Proteomes" id="UP000233535"/>
    </source>
</evidence>
<reference evidence="2 3" key="1">
    <citation type="journal article" date="2017" name="Front. Microbiol.">
        <title>Labilibaculum manganireducens gen. nov., sp. nov. and Labilibaculum filiforme sp. nov., Novel Bacteroidetes Isolated from Subsurface Sediments of the Baltic Sea.</title>
        <authorList>
            <person name="Vandieken V."/>
            <person name="Marshall I.P."/>
            <person name="Niemann H."/>
            <person name="Engelen B."/>
            <person name="Cypionka H."/>
        </authorList>
    </citation>
    <scope>NUCLEOTIDE SEQUENCE [LARGE SCALE GENOMIC DNA]</scope>
    <source>
        <strain evidence="2 3">59.16B</strain>
    </source>
</reference>
<dbReference type="OrthoDB" id="603275at2"/>
<gene>
    <name evidence="2" type="ORF">BZG02_16275</name>
</gene>
<dbReference type="InterPro" id="IPR008969">
    <property type="entry name" value="CarboxyPept-like_regulatory"/>
</dbReference>
<name>A0A2N3HTH3_9BACT</name>
<sequence length="924" mass="104392">MKIVKNRYRFTLLLLLVLLGTGTYAQKNVAIKGRILDSQEQETLPGASILLISESDSINRLGTITNEKGDFSIYAEAGKYQLQVSFIGYKNIQKSISIEKQDIDLGILKLIENNEFLQEINITETLPPTQQKGDTTVFNPQAFKINPDATAGELLAKMPGFTEMDGKLMTEGLQIAEILVDGKKFFGKNMSQALETIPTDVIKNIEVFKYESDNAKFSGIADKEEKRSVNIVTTKTSKRLLFGELATGVGKESKYGFNGNINSISDNNSVTITGRSRNVNAPLRLSNRRFGQTSISGNDIQDDALGINLTASKNKNELEFSYEFGNNKYENRSKSIRNYTSEALEGQLQNSEDIAASENTNHNMNLRVKLNSNPKNRFLLSTDIRSADAGSNSKSISDTWLNGKQINSNNNLNTSENQDYDISQSLKFSRRLNKEGRTFSLQASIDYNNNDLEGKQLSETQNATNEVSQSINRISDGKNTNTNLAAGISYTEPIGTNGSLTLAYNYEHQKRNSDKYGYNLDPETNLHTELDELTSNQFENTTQTNNGRFAYNYRTEKHQITIGSDIEMNSLQSEESFPNRSEFKKDFYALKPNARYTYSLAKNKRLRVFYNSQTNIPSVDDLQEVIDLSNPLYLSTGNSQLEQSRTHMLMGMYSASNIEKGTHLSINTRLSSTSNTVGRNTIVAANDTTINDSYFLPAGGQFSQPVNLDGQYNLSTMIGYSLPIKKLKSKLNINTRGSFSHSPVLVNSKKSYTDTWNIMHGMILSSNISEKVDFTFSSSSKYSNSKNSSSNSSEYISQTTSLNMYWSFFKDFIFRTNASNNYQNNFSTDNQDNFWHVNLGLSSKIFKSKRGEISFTAYDLFSKNDERSHMETELYTWDYYSNKLTNFYMLTFTFKLRDGNAKGKSRNRDREGFRNYPGYYDRMM</sequence>
<comment type="caution">
    <text evidence="2">The sequence shown here is derived from an EMBL/GenBank/DDBJ whole genome shotgun (WGS) entry which is preliminary data.</text>
</comment>
<dbReference type="SUPFAM" id="SSF56935">
    <property type="entry name" value="Porins"/>
    <property type="match status" value="1"/>
</dbReference>
<accession>A0A2N3HTH3</accession>
<dbReference type="Pfam" id="PF13715">
    <property type="entry name" value="CarbopepD_reg_2"/>
    <property type="match status" value="1"/>
</dbReference>
<protein>
    <recommendedName>
        <fullName evidence="1">Outer membrane protein beta-barrel domain-containing protein</fullName>
    </recommendedName>
</protein>
<dbReference type="Proteomes" id="UP000233535">
    <property type="component" value="Unassembled WGS sequence"/>
</dbReference>
<evidence type="ECO:0000259" key="1">
    <source>
        <dbReference type="Pfam" id="PF14905"/>
    </source>
</evidence>
<keyword evidence="3" id="KW-1185">Reference proteome</keyword>
<evidence type="ECO:0000313" key="2">
    <source>
        <dbReference type="EMBL" id="PKQ61346.1"/>
    </source>
</evidence>
<dbReference type="EMBL" id="MVDD01000015">
    <property type="protein sequence ID" value="PKQ61346.1"/>
    <property type="molecule type" value="Genomic_DNA"/>
</dbReference>
<feature type="domain" description="Outer membrane protein beta-barrel" evidence="1">
    <location>
        <begin position="431"/>
        <end position="894"/>
    </location>
</feature>
<dbReference type="Pfam" id="PF14905">
    <property type="entry name" value="OMP_b-brl_3"/>
    <property type="match status" value="1"/>
</dbReference>
<dbReference type="RefSeq" id="WP_101262667.1">
    <property type="nucleotide sequence ID" value="NZ_MVDD01000015.1"/>
</dbReference>
<dbReference type="AlphaFoldDB" id="A0A2N3HTH3"/>
<dbReference type="Gene3D" id="2.60.40.1120">
    <property type="entry name" value="Carboxypeptidase-like, regulatory domain"/>
    <property type="match status" value="1"/>
</dbReference>
<dbReference type="SUPFAM" id="SSF49464">
    <property type="entry name" value="Carboxypeptidase regulatory domain-like"/>
    <property type="match status" value="1"/>
</dbReference>
<dbReference type="InterPro" id="IPR041700">
    <property type="entry name" value="OMP_b-brl_3"/>
</dbReference>
<organism evidence="2 3">
    <name type="scientific">Labilibaculum filiforme</name>
    <dbReference type="NCBI Taxonomy" id="1940526"/>
    <lineage>
        <taxon>Bacteria</taxon>
        <taxon>Pseudomonadati</taxon>
        <taxon>Bacteroidota</taxon>
        <taxon>Bacteroidia</taxon>
        <taxon>Marinilabiliales</taxon>
        <taxon>Marinifilaceae</taxon>
        <taxon>Labilibaculum</taxon>
    </lineage>
</organism>